<dbReference type="InterPro" id="IPR051930">
    <property type="entry name" value="FNR_type-1"/>
</dbReference>
<evidence type="ECO:0000256" key="6">
    <source>
        <dbReference type="ARBA" id="ARBA00022827"/>
    </source>
</evidence>
<comment type="cofactor">
    <cofactor evidence="9">
        <name>[2Fe-2S] cluster</name>
        <dbReference type="ChEBI" id="CHEBI:190135"/>
    </cofactor>
</comment>
<proteinExistence type="inferred from homology"/>
<keyword evidence="5" id="KW-0547">Nucleotide-binding</keyword>
<keyword evidence="8 12" id="KW-0560">Oxidoreductase</keyword>
<evidence type="ECO:0000256" key="10">
    <source>
        <dbReference type="ARBA" id="ARBA00047776"/>
    </source>
</evidence>
<dbReference type="GO" id="GO:0004324">
    <property type="term" value="F:ferredoxin-NADP+ reductase activity"/>
    <property type="evidence" value="ECO:0007669"/>
    <property type="project" value="UniProtKB-EC"/>
</dbReference>
<dbReference type="InterPro" id="IPR017938">
    <property type="entry name" value="Riboflavin_synthase-like_b-brl"/>
</dbReference>
<evidence type="ECO:0000256" key="5">
    <source>
        <dbReference type="ARBA" id="ARBA00022741"/>
    </source>
</evidence>
<dbReference type="Proteomes" id="UP000031327">
    <property type="component" value="Unassembled WGS sequence"/>
</dbReference>
<dbReference type="Gene3D" id="2.40.30.10">
    <property type="entry name" value="Translation factors"/>
    <property type="match status" value="1"/>
</dbReference>
<keyword evidence="4" id="KW-0285">Flavoprotein</keyword>
<dbReference type="EC" id="1.18.1.2" evidence="3"/>
<gene>
    <name evidence="13" type="ORF">JF50_17755</name>
</gene>
<protein>
    <recommendedName>
        <fullName evidence="3">ferredoxin--NADP(+) reductase</fullName>
        <ecNumber evidence="3">1.18.1.2</ecNumber>
    </recommendedName>
</protein>
<sequence length="246" mass="27820">MTNWVIGKVVEVNWWTPSLFSLKIAADIKNFTAGQFTKLALDVDGKRIARAYSFVNAPSDPLLEFYVIEVHNGALSHPLAQLKEGDNVWVYSKPSGYFTLDELPKADTLWMLSTGTAIGPYLSILSDGKLWKQFSRVVLVHGVRLNTDLCYQEQIRATEKLFEQFTYVPLVSREKPEVGLGGRVTDILKSGQLLNYCQLDALPADSHFMLCGNPDMVKDTTLLLQQLGFKKHRRVEPGHITVEQYW</sequence>
<dbReference type="Gene3D" id="3.40.50.80">
    <property type="entry name" value="Nucleotide-binding domain of ferredoxin-NADP reductase (FNR) module"/>
    <property type="match status" value="1"/>
</dbReference>
<dbReference type="PANTHER" id="PTHR47878">
    <property type="entry name" value="OXIDOREDUCTASE FAD/NAD(P)-BINDING DOMAIN PROTEIN"/>
    <property type="match status" value="1"/>
</dbReference>
<dbReference type="GO" id="GO:0042167">
    <property type="term" value="P:heme catabolic process"/>
    <property type="evidence" value="ECO:0007669"/>
    <property type="project" value="TreeGrafter"/>
</dbReference>
<evidence type="ECO:0000313" key="13">
    <source>
        <dbReference type="EMBL" id="KID56134.1"/>
    </source>
</evidence>
<evidence type="ECO:0000259" key="11">
    <source>
        <dbReference type="PROSITE" id="PS51384"/>
    </source>
</evidence>
<dbReference type="InterPro" id="IPR039261">
    <property type="entry name" value="FNR_nucleotide-bd"/>
</dbReference>
<reference evidence="13 14" key="2">
    <citation type="submission" date="2014-12" db="EMBL/GenBank/DDBJ databases">
        <title>Draft Genome Sequence of Pseudoalteromonas luteoviolacea HI1.</title>
        <authorList>
            <person name="Asahina A.Y."/>
            <person name="Hadfield M.G."/>
        </authorList>
    </citation>
    <scope>NUCLEOTIDE SEQUENCE [LARGE SCALE GENOMIC DNA]</scope>
    <source>
        <strain evidence="13 14">HI1</strain>
    </source>
</reference>
<dbReference type="PANTHER" id="PTHR47878:SF1">
    <property type="entry name" value="FLAVODOXIN_FERREDOXIN--NADP REDUCTASE"/>
    <property type="match status" value="1"/>
</dbReference>
<dbReference type="Pfam" id="PF00970">
    <property type="entry name" value="FAD_binding_6"/>
    <property type="match status" value="1"/>
</dbReference>
<dbReference type="EMBL" id="KF724688">
    <property type="protein sequence ID" value="AHX39810.1"/>
    <property type="molecule type" value="Genomic_DNA"/>
</dbReference>
<evidence type="ECO:0000256" key="8">
    <source>
        <dbReference type="ARBA" id="ARBA00023002"/>
    </source>
</evidence>
<dbReference type="GO" id="GO:0034599">
    <property type="term" value="P:cellular response to oxidative stress"/>
    <property type="evidence" value="ECO:0007669"/>
    <property type="project" value="TreeGrafter"/>
</dbReference>
<evidence type="ECO:0000313" key="14">
    <source>
        <dbReference type="Proteomes" id="UP000031327"/>
    </source>
</evidence>
<dbReference type="InterPro" id="IPR017927">
    <property type="entry name" value="FAD-bd_FR_type"/>
</dbReference>
<dbReference type="SUPFAM" id="SSF52343">
    <property type="entry name" value="Ferredoxin reductase-like, C-terminal NADP-linked domain"/>
    <property type="match status" value="1"/>
</dbReference>
<dbReference type="InterPro" id="IPR033892">
    <property type="entry name" value="FNR_bac"/>
</dbReference>
<dbReference type="AlphaFoldDB" id="A0A023PZ50"/>
<evidence type="ECO:0000256" key="4">
    <source>
        <dbReference type="ARBA" id="ARBA00022630"/>
    </source>
</evidence>
<dbReference type="InterPro" id="IPR008333">
    <property type="entry name" value="Cbr1-like_FAD-bd_dom"/>
</dbReference>
<dbReference type="RefSeq" id="WP_039610708.1">
    <property type="nucleotide sequence ID" value="NZ_JWIC01000007.1"/>
</dbReference>
<dbReference type="Pfam" id="PF00175">
    <property type="entry name" value="NAD_binding_1"/>
    <property type="match status" value="1"/>
</dbReference>
<feature type="domain" description="FAD-binding FR-type" evidence="11">
    <location>
        <begin position="2"/>
        <end position="101"/>
    </location>
</feature>
<dbReference type="GO" id="GO:0000166">
    <property type="term" value="F:nucleotide binding"/>
    <property type="evidence" value="ECO:0007669"/>
    <property type="project" value="UniProtKB-KW"/>
</dbReference>
<evidence type="ECO:0000256" key="9">
    <source>
        <dbReference type="ARBA" id="ARBA00034078"/>
    </source>
</evidence>
<reference evidence="12" key="1">
    <citation type="journal article" date="2014" name="Science">
        <title>Marine tubeworm metamorphosis induced by arrays of bacterial phage tail-like structures.</title>
        <authorList>
            <person name="Shikuma N.J."/>
            <person name="Pilhofer M."/>
            <person name="Weiss G.L."/>
            <person name="Hadfield M.G."/>
            <person name="Jensen G.J."/>
            <person name="Newman D.K."/>
        </authorList>
    </citation>
    <scope>NUCLEOTIDE SEQUENCE</scope>
    <source>
        <strain evidence="12">HI1</strain>
    </source>
</reference>
<accession>A0A023PZ50</accession>
<evidence type="ECO:0000256" key="7">
    <source>
        <dbReference type="ARBA" id="ARBA00022857"/>
    </source>
</evidence>
<evidence type="ECO:0000313" key="12">
    <source>
        <dbReference type="EMBL" id="AHX39810.1"/>
    </source>
</evidence>
<dbReference type="SUPFAM" id="SSF63380">
    <property type="entry name" value="Riboflavin synthase domain-like"/>
    <property type="match status" value="1"/>
</dbReference>
<comment type="cofactor">
    <cofactor evidence="1">
        <name>FAD</name>
        <dbReference type="ChEBI" id="CHEBI:57692"/>
    </cofactor>
</comment>
<dbReference type="CDD" id="cd06195">
    <property type="entry name" value="FNR1"/>
    <property type="match status" value="1"/>
</dbReference>
<evidence type="ECO:0000256" key="2">
    <source>
        <dbReference type="ARBA" id="ARBA00008312"/>
    </source>
</evidence>
<evidence type="ECO:0000256" key="3">
    <source>
        <dbReference type="ARBA" id="ARBA00013223"/>
    </source>
</evidence>
<dbReference type="InterPro" id="IPR001433">
    <property type="entry name" value="OxRdtase_FAD/NAD-bd"/>
</dbReference>
<dbReference type="PROSITE" id="PS51384">
    <property type="entry name" value="FAD_FR"/>
    <property type="match status" value="1"/>
</dbReference>
<name>A0A023PZ50_9GAMM</name>
<dbReference type="OrthoDB" id="9784483at2"/>
<comment type="catalytic activity">
    <reaction evidence="10">
        <text>2 reduced [2Fe-2S]-[ferredoxin] + NADP(+) + H(+) = 2 oxidized [2Fe-2S]-[ferredoxin] + NADPH</text>
        <dbReference type="Rhea" id="RHEA:20125"/>
        <dbReference type="Rhea" id="RHEA-COMP:10000"/>
        <dbReference type="Rhea" id="RHEA-COMP:10001"/>
        <dbReference type="ChEBI" id="CHEBI:15378"/>
        <dbReference type="ChEBI" id="CHEBI:33737"/>
        <dbReference type="ChEBI" id="CHEBI:33738"/>
        <dbReference type="ChEBI" id="CHEBI:57783"/>
        <dbReference type="ChEBI" id="CHEBI:58349"/>
        <dbReference type="EC" id="1.18.1.2"/>
    </reaction>
</comment>
<evidence type="ECO:0000256" key="1">
    <source>
        <dbReference type="ARBA" id="ARBA00001974"/>
    </source>
</evidence>
<keyword evidence="6" id="KW-0274">FAD</keyword>
<dbReference type="EMBL" id="JWIC01000007">
    <property type="protein sequence ID" value="KID56134.1"/>
    <property type="molecule type" value="Genomic_DNA"/>
</dbReference>
<comment type="similarity">
    <text evidence="2">Belongs to the ferredoxin--NADP reductase type 1 family.</text>
</comment>
<organism evidence="12">
    <name type="scientific">Pseudoalteromonas luteoviolacea</name>
    <dbReference type="NCBI Taxonomy" id="43657"/>
    <lineage>
        <taxon>Bacteria</taxon>
        <taxon>Pseudomonadati</taxon>
        <taxon>Pseudomonadota</taxon>
        <taxon>Gammaproteobacteria</taxon>
        <taxon>Alteromonadales</taxon>
        <taxon>Pseudoalteromonadaceae</taxon>
        <taxon>Pseudoalteromonas</taxon>
    </lineage>
</organism>
<keyword evidence="7" id="KW-0521">NADP</keyword>